<organism evidence="6 7">
    <name type="scientific">Dinoponera quadriceps</name>
    <name type="common">South American ant</name>
    <dbReference type="NCBI Taxonomy" id="609295"/>
    <lineage>
        <taxon>Eukaryota</taxon>
        <taxon>Metazoa</taxon>
        <taxon>Ecdysozoa</taxon>
        <taxon>Arthropoda</taxon>
        <taxon>Hexapoda</taxon>
        <taxon>Insecta</taxon>
        <taxon>Pterygota</taxon>
        <taxon>Neoptera</taxon>
        <taxon>Endopterygota</taxon>
        <taxon>Hymenoptera</taxon>
        <taxon>Apocrita</taxon>
        <taxon>Aculeata</taxon>
        <taxon>Formicoidea</taxon>
        <taxon>Formicidae</taxon>
        <taxon>Ponerinae</taxon>
        <taxon>Ponerini</taxon>
        <taxon>Dinoponera</taxon>
    </lineage>
</organism>
<dbReference type="RefSeq" id="XP_014479086.1">
    <property type="nucleotide sequence ID" value="XM_014623600.1"/>
</dbReference>
<gene>
    <name evidence="7" type="primary">LOC106746724</name>
</gene>
<dbReference type="Pfam" id="PF09745">
    <property type="entry name" value="NSRP1_N"/>
    <property type="match status" value="1"/>
</dbReference>
<dbReference type="InterPro" id="IPR018612">
    <property type="entry name" value="NSRP1_N"/>
</dbReference>
<feature type="compositionally biased region" description="Basic and acidic residues" evidence="4">
    <location>
        <begin position="287"/>
        <end position="328"/>
    </location>
</feature>
<dbReference type="OrthoDB" id="446635at2759"/>
<evidence type="ECO:0000256" key="2">
    <source>
        <dbReference type="ARBA" id="ARBA00023054"/>
    </source>
</evidence>
<proteinExistence type="inferred from homology"/>
<evidence type="ECO:0000313" key="6">
    <source>
        <dbReference type="Proteomes" id="UP000515204"/>
    </source>
</evidence>
<feature type="compositionally biased region" description="Polar residues" evidence="4">
    <location>
        <begin position="275"/>
        <end position="285"/>
    </location>
</feature>
<evidence type="ECO:0000256" key="3">
    <source>
        <dbReference type="SAM" id="Coils"/>
    </source>
</evidence>
<feature type="coiled-coil region" evidence="3">
    <location>
        <begin position="106"/>
        <end position="133"/>
    </location>
</feature>
<dbReference type="PANTHER" id="PTHR31938">
    <property type="entry name" value="NUCLEAR SPECKLE SPLICING REGULATORY PROTEIN 1"/>
    <property type="match status" value="1"/>
</dbReference>
<comment type="similarity">
    <text evidence="1">Belongs to the NSRP1 family.</text>
</comment>
<keyword evidence="6" id="KW-1185">Reference proteome</keyword>
<keyword evidence="2 3" id="KW-0175">Coiled coil</keyword>
<dbReference type="GeneID" id="106746724"/>
<dbReference type="GO" id="GO:0000381">
    <property type="term" value="P:regulation of alternative mRNA splicing, via spliceosome"/>
    <property type="evidence" value="ECO:0007669"/>
    <property type="project" value="InterPro"/>
</dbReference>
<dbReference type="KEGG" id="dqu:106746724"/>
<evidence type="ECO:0000256" key="4">
    <source>
        <dbReference type="SAM" id="MobiDB-lite"/>
    </source>
</evidence>
<feature type="region of interest" description="Disordered" evidence="4">
    <location>
        <begin position="153"/>
        <end position="339"/>
    </location>
</feature>
<sequence length="387" mass="44930">MTANKQYGLILPKKQEQKPVKLVNVFGDDDASDEDGGTDWFKKAILAGGKQNKIKKQTKLNMQKALDEDPTIYQYDEVYDAMEQTKSKADAGKHKDKKPRYIENLLKTAERRKKEQEHRIERMVQKEREAEGEMYADKESFVTSAYRTKLEEFKKMEEEEDKMSRLEAIGDVTKQQDMSGFYRHLYEQTVNYQDQSNDDKSGKTKEKDTEPEKQRISADDSGEARENRTINETTNVTDERSRAVAKHKKPRQYRQRVIETYESDPESEASKEDLQQNQTVTSSINEDTDKLKIEEPERKKQKCDVSDVETDKHATNTKTKDSRMKDGKTPTQDGEEIVPDNEKVVTERKAVDKENRSSIWEKRTIGPVFEAALQRYYARKAARLVAV</sequence>
<evidence type="ECO:0000259" key="5">
    <source>
        <dbReference type="Pfam" id="PF09745"/>
    </source>
</evidence>
<dbReference type="Proteomes" id="UP000515204">
    <property type="component" value="Unplaced"/>
</dbReference>
<dbReference type="InterPro" id="IPR042816">
    <property type="entry name" value="Nsrp1"/>
</dbReference>
<evidence type="ECO:0000256" key="1">
    <source>
        <dbReference type="ARBA" id="ARBA00010126"/>
    </source>
</evidence>
<name>A0A6P3XKU6_DINQU</name>
<evidence type="ECO:0000313" key="7">
    <source>
        <dbReference type="RefSeq" id="XP_014479086.1"/>
    </source>
</evidence>
<feature type="compositionally biased region" description="Basic and acidic residues" evidence="4">
    <location>
        <begin position="153"/>
        <end position="165"/>
    </location>
</feature>
<protein>
    <submittedName>
        <fullName evidence="7">Nuclear speckle splicing regulatory protein 1 isoform X1</fullName>
    </submittedName>
</protein>
<feature type="compositionally biased region" description="Basic and acidic residues" evidence="4">
    <location>
        <begin position="197"/>
        <end position="229"/>
    </location>
</feature>
<feature type="domain" description="Nuclear speckle splicing regulatory protein 1 N-terminal" evidence="5">
    <location>
        <begin position="59"/>
        <end position="175"/>
    </location>
</feature>
<reference evidence="7" key="1">
    <citation type="submission" date="2025-08" db="UniProtKB">
        <authorList>
            <consortium name="RefSeq"/>
        </authorList>
    </citation>
    <scope>IDENTIFICATION</scope>
</reference>
<dbReference type="PANTHER" id="PTHR31938:SF4">
    <property type="entry name" value="NUCLEAR SPECKLE SPLICING REGULATORY PROTEIN 1"/>
    <property type="match status" value="1"/>
</dbReference>
<dbReference type="AlphaFoldDB" id="A0A6P3XKU6"/>
<accession>A0A6P3XKU6</accession>
<feature type="compositionally biased region" description="Basic residues" evidence="4">
    <location>
        <begin position="243"/>
        <end position="254"/>
    </location>
</feature>